<evidence type="ECO:0000256" key="10">
    <source>
        <dbReference type="ARBA" id="ARBA00022989"/>
    </source>
</evidence>
<evidence type="ECO:0000256" key="1">
    <source>
        <dbReference type="ARBA" id="ARBA00003195"/>
    </source>
</evidence>
<evidence type="ECO:0000256" key="11">
    <source>
        <dbReference type="ARBA" id="ARBA00023128"/>
    </source>
</evidence>
<evidence type="ECO:0000256" key="9">
    <source>
        <dbReference type="ARBA" id="ARBA00022982"/>
    </source>
</evidence>
<dbReference type="AlphaFoldDB" id="A0A9P3UHL5"/>
<evidence type="ECO:0000256" key="6">
    <source>
        <dbReference type="ARBA" id="ARBA00022660"/>
    </source>
</evidence>
<evidence type="ECO:0000256" key="4">
    <source>
        <dbReference type="ARBA" id="ARBA00016392"/>
    </source>
</evidence>
<keyword evidence="8" id="KW-0999">Mitochondrion inner membrane</keyword>
<evidence type="ECO:0000256" key="2">
    <source>
        <dbReference type="ARBA" id="ARBA00004298"/>
    </source>
</evidence>
<keyword evidence="10" id="KW-1133">Transmembrane helix</keyword>
<comment type="similarity">
    <text evidence="3">Belongs to the complex I NDUFA1 subunit family.</text>
</comment>
<dbReference type="PANTHER" id="PTHR17098">
    <property type="entry name" value="NADH-UBIQUINONE OXIDOREDUCTASE MWFE SUBUNIT"/>
    <property type="match status" value="1"/>
</dbReference>
<keyword evidence="7" id="KW-0812">Transmembrane</keyword>
<evidence type="ECO:0000256" key="13">
    <source>
        <dbReference type="SAM" id="MobiDB-lite"/>
    </source>
</evidence>
<feature type="region of interest" description="Disordered" evidence="13">
    <location>
        <begin position="57"/>
        <end position="84"/>
    </location>
</feature>
<keyword evidence="6" id="KW-0679">Respiratory chain</keyword>
<dbReference type="OrthoDB" id="1920692at2759"/>
<keyword evidence="11" id="KW-0496">Mitochondrion</keyword>
<evidence type="ECO:0000256" key="3">
    <source>
        <dbReference type="ARBA" id="ARBA00009960"/>
    </source>
</evidence>
<evidence type="ECO:0000256" key="7">
    <source>
        <dbReference type="ARBA" id="ARBA00022692"/>
    </source>
</evidence>
<reference evidence="14" key="1">
    <citation type="submission" date="2022-07" db="EMBL/GenBank/DDBJ databases">
        <title>The genome of Lyophyllum shimeji provides insight into the initial evolution of ectomycorrhizal fungal genome.</title>
        <authorList>
            <person name="Kobayashi Y."/>
            <person name="Shibata T."/>
            <person name="Hirakawa H."/>
            <person name="Shigenobu S."/>
            <person name="Nishiyama T."/>
            <person name="Yamada A."/>
            <person name="Hasebe M."/>
            <person name="Kawaguchi M."/>
        </authorList>
    </citation>
    <scope>NUCLEOTIDE SEQUENCE</scope>
    <source>
        <strain evidence="14">AT787</strain>
    </source>
</reference>
<dbReference type="Pfam" id="PF15879">
    <property type="entry name" value="MWFE"/>
    <property type="match status" value="1"/>
</dbReference>
<evidence type="ECO:0000313" key="14">
    <source>
        <dbReference type="EMBL" id="GLB34209.1"/>
    </source>
</evidence>
<dbReference type="EMBL" id="BRPK01000001">
    <property type="protein sequence ID" value="GLB34209.1"/>
    <property type="molecule type" value="Genomic_DNA"/>
</dbReference>
<keyword evidence="12" id="KW-0472">Membrane</keyword>
<comment type="function">
    <text evidence="1">Accessory subunit of the mitochondrial membrane respiratory chain NADH dehydrogenase (Complex I), that is believed not to be involved in catalysis. Complex I functions in the transfer of electrons from NADH to the respiratory chain. The immediate electron acceptor for the enzyme is believed to be ubiquinone.</text>
</comment>
<dbReference type="GO" id="GO:0005743">
    <property type="term" value="C:mitochondrial inner membrane"/>
    <property type="evidence" value="ECO:0007669"/>
    <property type="project" value="UniProtKB-SubCell"/>
</dbReference>
<keyword evidence="9" id="KW-0249">Electron transport</keyword>
<name>A0A9P3UHL5_LYOSH</name>
<dbReference type="Proteomes" id="UP001063166">
    <property type="component" value="Unassembled WGS sequence"/>
</dbReference>
<accession>A0A9P3UHL5</accession>
<evidence type="ECO:0000313" key="15">
    <source>
        <dbReference type="Proteomes" id="UP001063166"/>
    </source>
</evidence>
<organism evidence="14 15">
    <name type="scientific">Lyophyllum shimeji</name>
    <name type="common">Hon-shimeji</name>
    <name type="synonym">Tricholoma shimeji</name>
    <dbReference type="NCBI Taxonomy" id="47721"/>
    <lineage>
        <taxon>Eukaryota</taxon>
        <taxon>Fungi</taxon>
        <taxon>Dikarya</taxon>
        <taxon>Basidiomycota</taxon>
        <taxon>Agaricomycotina</taxon>
        <taxon>Agaricomycetes</taxon>
        <taxon>Agaricomycetidae</taxon>
        <taxon>Agaricales</taxon>
        <taxon>Tricholomatineae</taxon>
        <taxon>Lyophyllaceae</taxon>
        <taxon>Lyophyllum</taxon>
    </lineage>
</organism>
<keyword evidence="15" id="KW-1185">Reference proteome</keyword>
<comment type="caution">
    <text evidence="14">The sequence shown here is derived from an EMBL/GenBank/DDBJ whole genome shotgun (WGS) entry which is preliminary data.</text>
</comment>
<gene>
    <name evidence="14" type="ORF">LshimejAT787_0110930</name>
</gene>
<evidence type="ECO:0000256" key="12">
    <source>
        <dbReference type="ARBA" id="ARBA00023136"/>
    </source>
</evidence>
<proteinExistence type="inferred from homology"/>
<evidence type="ECO:0000256" key="8">
    <source>
        <dbReference type="ARBA" id="ARBA00022792"/>
    </source>
</evidence>
<evidence type="ECO:0000256" key="5">
    <source>
        <dbReference type="ARBA" id="ARBA00022448"/>
    </source>
</evidence>
<keyword evidence="5" id="KW-0813">Transport</keyword>
<sequence>MQADCSAHSVRSPYRHVRSCRDALQRFAKAQNLGKPPRYHIDNWEDMMMRRDERLTGHRRGQTDNPAAPPGFETSSVWYTERAT</sequence>
<comment type="subcellular location">
    <subcellularLocation>
        <location evidence="2">Mitochondrion inner membrane</location>
        <topology evidence="2">Single-pass membrane protein</topology>
        <orientation evidence="2">Matrix side</orientation>
    </subcellularLocation>
</comment>
<protein>
    <recommendedName>
        <fullName evidence="4">NADH dehydrogenase [ubiquinone] 1 alpha subcomplex subunit 1</fullName>
    </recommendedName>
</protein>
<dbReference type="PANTHER" id="PTHR17098:SF2">
    <property type="entry name" value="NADH DEHYDROGENASE [UBIQUINONE] 1 ALPHA SUBCOMPLEX SUBUNIT 1"/>
    <property type="match status" value="1"/>
</dbReference>
<dbReference type="InterPro" id="IPR017384">
    <property type="entry name" value="NADH_Ub_cplx-1_asu_su-1"/>
</dbReference>